<evidence type="ECO:0000313" key="10">
    <source>
        <dbReference type="EMBL" id="OKY94591.1"/>
    </source>
</evidence>
<dbReference type="GO" id="GO:0016887">
    <property type="term" value="F:ATP hydrolysis activity"/>
    <property type="evidence" value="ECO:0007669"/>
    <property type="project" value="UniProtKB-UniRule"/>
</dbReference>
<dbReference type="CDD" id="cd02037">
    <property type="entry name" value="Mrp_NBP35"/>
    <property type="match status" value="1"/>
</dbReference>
<dbReference type="Pfam" id="PF01883">
    <property type="entry name" value="FeS_assembly_P"/>
    <property type="match status" value="1"/>
</dbReference>
<evidence type="ECO:0000256" key="1">
    <source>
        <dbReference type="ARBA" id="ARBA00007352"/>
    </source>
</evidence>
<keyword evidence="8" id="KW-0378">Hydrolase</keyword>
<dbReference type="InterPro" id="IPR034904">
    <property type="entry name" value="FSCA_dom_sf"/>
</dbReference>
<reference evidence="10 11" key="1">
    <citation type="journal article" date="2016" name="Nat. Biotechnol.">
        <title>Measurement of bacterial replication rates in microbial communities.</title>
        <authorList>
            <person name="Brown C.T."/>
            <person name="Olm M.R."/>
            <person name="Thomas B.C."/>
            <person name="Banfield J.F."/>
        </authorList>
    </citation>
    <scope>NUCLEOTIDE SEQUENCE [LARGE SCALE GENOMIC DNA]</scope>
    <source>
        <strain evidence="10">CAG:67_53_122</strain>
    </source>
</reference>
<comment type="function">
    <text evidence="8">Binds and transfers iron-sulfur (Fe-S) clusters to target apoproteins. Can hydrolyze ATP.</text>
</comment>
<keyword evidence="4 8" id="KW-0547">Nucleotide-binding</keyword>
<dbReference type="GO" id="GO:0046872">
    <property type="term" value="F:metal ion binding"/>
    <property type="evidence" value="ECO:0007669"/>
    <property type="project" value="UniProtKB-KW"/>
</dbReference>
<dbReference type="RefSeq" id="WP_278339249.1">
    <property type="nucleotide sequence ID" value="NZ_DBGBHC010000042.1"/>
</dbReference>
<dbReference type="Proteomes" id="UP000187417">
    <property type="component" value="Unassembled WGS sequence"/>
</dbReference>
<feature type="domain" description="MIP18 family-like" evidence="9">
    <location>
        <begin position="2"/>
        <end position="65"/>
    </location>
</feature>
<dbReference type="GO" id="GO:0140663">
    <property type="term" value="F:ATP-dependent FeS chaperone activity"/>
    <property type="evidence" value="ECO:0007669"/>
    <property type="project" value="InterPro"/>
</dbReference>
<keyword evidence="5 8" id="KW-0067">ATP-binding</keyword>
<dbReference type="InterPro" id="IPR027417">
    <property type="entry name" value="P-loop_NTPase"/>
</dbReference>
<comment type="similarity">
    <text evidence="1">In the N-terminal section; belongs to the MIP18 family.</text>
</comment>
<comment type="similarity">
    <text evidence="8">Belongs to the Mrp/NBP35 ATP-binding proteins family.</text>
</comment>
<dbReference type="InterPro" id="IPR002744">
    <property type="entry name" value="MIP18-like"/>
</dbReference>
<dbReference type="GO" id="GO:0051539">
    <property type="term" value="F:4 iron, 4 sulfur cluster binding"/>
    <property type="evidence" value="ECO:0007669"/>
    <property type="project" value="TreeGrafter"/>
</dbReference>
<evidence type="ECO:0000313" key="11">
    <source>
        <dbReference type="Proteomes" id="UP000187417"/>
    </source>
</evidence>
<dbReference type="GO" id="GO:0005524">
    <property type="term" value="F:ATP binding"/>
    <property type="evidence" value="ECO:0007669"/>
    <property type="project" value="UniProtKB-UniRule"/>
</dbReference>
<dbReference type="PROSITE" id="PS01215">
    <property type="entry name" value="MRP"/>
    <property type="match status" value="1"/>
</dbReference>
<comment type="subunit">
    <text evidence="8">Homodimer.</text>
</comment>
<dbReference type="PANTHER" id="PTHR42961">
    <property type="entry name" value="IRON-SULFUR PROTEIN NUBPL"/>
    <property type="match status" value="1"/>
</dbReference>
<evidence type="ECO:0000259" key="9">
    <source>
        <dbReference type="Pfam" id="PF01883"/>
    </source>
</evidence>
<dbReference type="HAMAP" id="MF_02040">
    <property type="entry name" value="Mrp_NBP35"/>
    <property type="match status" value="1"/>
</dbReference>
<organism evidence="10 11">
    <name type="scientific">Alistipes putredinis</name>
    <dbReference type="NCBI Taxonomy" id="28117"/>
    <lineage>
        <taxon>Bacteria</taxon>
        <taxon>Pseudomonadati</taxon>
        <taxon>Bacteroidota</taxon>
        <taxon>Bacteroidia</taxon>
        <taxon>Bacteroidales</taxon>
        <taxon>Rikenellaceae</taxon>
        <taxon>Alistipes</taxon>
    </lineage>
</organism>
<dbReference type="FunFam" id="3.40.50.300:FF:001119">
    <property type="entry name" value="Iron-sulfur cluster carrier protein"/>
    <property type="match status" value="1"/>
</dbReference>
<evidence type="ECO:0000256" key="3">
    <source>
        <dbReference type="ARBA" id="ARBA00022723"/>
    </source>
</evidence>
<evidence type="ECO:0000256" key="6">
    <source>
        <dbReference type="ARBA" id="ARBA00023004"/>
    </source>
</evidence>
<dbReference type="STRING" id="28117.BHV66_05355"/>
<name>A0A1Q6F6T7_9BACT</name>
<evidence type="ECO:0000256" key="5">
    <source>
        <dbReference type="ARBA" id="ARBA00022840"/>
    </source>
</evidence>
<evidence type="ECO:0000256" key="7">
    <source>
        <dbReference type="ARBA" id="ARBA00023014"/>
    </source>
</evidence>
<dbReference type="PANTHER" id="PTHR42961:SF2">
    <property type="entry name" value="IRON-SULFUR PROTEIN NUBPL"/>
    <property type="match status" value="1"/>
</dbReference>
<dbReference type="InterPro" id="IPR044304">
    <property type="entry name" value="NUBPL-like"/>
</dbReference>
<keyword evidence="3 8" id="KW-0479">Metal-binding</keyword>
<dbReference type="InterPro" id="IPR019591">
    <property type="entry name" value="Mrp/NBP35_ATP-bd"/>
</dbReference>
<gene>
    <name evidence="10" type="ORF">BHV66_05355</name>
</gene>
<evidence type="ECO:0000256" key="2">
    <source>
        <dbReference type="ARBA" id="ARBA00008205"/>
    </source>
</evidence>
<keyword evidence="7 8" id="KW-0411">Iron-sulfur</keyword>
<dbReference type="Pfam" id="PF10609">
    <property type="entry name" value="ParA"/>
    <property type="match status" value="1"/>
</dbReference>
<keyword evidence="6 8" id="KW-0408">Iron</keyword>
<comment type="similarity">
    <text evidence="2">In the C-terminal section; belongs to the Mrp/NBP35 ATP-binding proteins family.</text>
</comment>
<comment type="caution">
    <text evidence="10">The sequence shown here is derived from an EMBL/GenBank/DDBJ whole genome shotgun (WGS) entry which is preliminary data.</text>
</comment>
<protein>
    <recommendedName>
        <fullName evidence="8">Iron-sulfur cluster carrier protein</fullName>
    </recommendedName>
</protein>
<feature type="binding site" evidence="8">
    <location>
        <begin position="106"/>
        <end position="113"/>
    </location>
    <ligand>
        <name>ATP</name>
        <dbReference type="ChEBI" id="CHEBI:30616"/>
    </ligand>
</feature>
<dbReference type="InterPro" id="IPR033756">
    <property type="entry name" value="YlxH/NBP35"/>
</dbReference>
<dbReference type="AlphaFoldDB" id="A0A1Q6F6T7"/>
<dbReference type="Gene3D" id="3.40.50.300">
    <property type="entry name" value="P-loop containing nucleotide triphosphate hydrolases"/>
    <property type="match status" value="1"/>
</dbReference>
<dbReference type="GO" id="GO:0016226">
    <property type="term" value="P:iron-sulfur cluster assembly"/>
    <property type="evidence" value="ECO:0007669"/>
    <property type="project" value="InterPro"/>
</dbReference>
<evidence type="ECO:0000256" key="8">
    <source>
        <dbReference type="HAMAP-Rule" id="MF_02040"/>
    </source>
</evidence>
<dbReference type="SUPFAM" id="SSF117916">
    <property type="entry name" value="Fe-S cluster assembly (FSCA) domain-like"/>
    <property type="match status" value="1"/>
</dbReference>
<dbReference type="InterPro" id="IPR000808">
    <property type="entry name" value="Mrp-like_CS"/>
</dbReference>
<dbReference type="Gene3D" id="3.30.300.130">
    <property type="entry name" value="Fe-S cluster assembly (FSCA)"/>
    <property type="match status" value="1"/>
</dbReference>
<sequence length="350" mass="38342">MEERVKELLNRILHPETQHGLVESGFVEQVSTPGDKITVTLNFAKVRDPFALKIKRQVQALLEENFPALKGSITVIIKEAAPKKPQAADKPIMTGDIAHIVAIASGKGGVGKSTVTANLAVALRNRGFRVGILDADIYGPSQPKMFGLEGYLPEAEQVDGQDIILPAEAMDMKIMSIGFFVKPSDALLWRGAMAVNALRQMIHQTRWGALDFLLVDLPPGTGDIHLSIISELKIDTAVIVSTPQQIAVADVRRGVEMFRNPQVNIPLAGIVENMAWFTPEELPENRYYLFGKGGARRFAEENGIDLLGEIPIIQSIMEGADTGTPSVSIDARVEPYYREIADRIVDKVVK</sequence>
<dbReference type="EMBL" id="MNQH01000026">
    <property type="protein sequence ID" value="OKY94591.1"/>
    <property type="molecule type" value="Genomic_DNA"/>
</dbReference>
<dbReference type="SUPFAM" id="SSF52540">
    <property type="entry name" value="P-loop containing nucleoside triphosphate hydrolases"/>
    <property type="match status" value="1"/>
</dbReference>
<proteinExistence type="inferred from homology"/>
<evidence type="ECO:0000256" key="4">
    <source>
        <dbReference type="ARBA" id="ARBA00022741"/>
    </source>
</evidence>
<accession>A0A1Q6F6T7</accession>